<name>A0AAW2H2Q9_9HYME</name>
<reference evidence="2 3" key="1">
    <citation type="submission" date="2023-03" db="EMBL/GenBank/DDBJ databases">
        <title>High recombination rates correlate with genetic variation in Cardiocondyla obscurior ants.</title>
        <authorList>
            <person name="Errbii M."/>
        </authorList>
    </citation>
    <scope>NUCLEOTIDE SEQUENCE [LARGE SCALE GENOMIC DNA]</scope>
    <source>
        <strain evidence="2">Alpha-2009</strain>
        <tissue evidence="2">Whole body</tissue>
    </source>
</reference>
<feature type="region of interest" description="Disordered" evidence="1">
    <location>
        <begin position="1"/>
        <end position="53"/>
    </location>
</feature>
<keyword evidence="3" id="KW-1185">Reference proteome</keyword>
<feature type="compositionally biased region" description="Low complexity" evidence="1">
    <location>
        <begin position="17"/>
        <end position="53"/>
    </location>
</feature>
<dbReference type="AlphaFoldDB" id="A0AAW2H2Q9"/>
<protein>
    <recommendedName>
        <fullName evidence="4">REJ domain-containing protein</fullName>
    </recommendedName>
</protein>
<sequence>MSQAVGSRAGKSQQVTTSSRSITISNNSRRSSHSSSRNNSSSSRSIRSSSTTKIQSRVFTITCHNSIIISITRGIISTLAIRGVG</sequence>
<evidence type="ECO:0000313" key="2">
    <source>
        <dbReference type="EMBL" id="KAL0133847.1"/>
    </source>
</evidence>
<dbReference type="EMBL" id="JADYXP020000001">
    <property type="protein sequence ID" value="KAL0133847.1"/>
    <property type="molecule type" value="Genomic_DNA"/>
</dbReference>
<comment type="caution">
    <text evidence="2">The sequence shown here is derived from an EMBL/GenBank/DDBJ whole genome shotgun (WGS) entry which is preliminary data.</text>
</comment>
<dbReference type="Proteomes" id="UP001430953">
    <property type="component" value="Unassembled WGS sequence"/>
</dbReference>
<organism evidence="2 3">
    <name type="scientific">Cardiocondyla obscurior</name>
    <dbReference type="NCBI Taxonomy" id="286306"/>
    <lineage>
        <taxon>Eukaryota</taxon>
        <taxon>Metazoa</taxon>
        <taxon>Ecdysozoa</taxon>
        <taxon>Arthropoda</taxon>
        <taxon>Hexapoda</taxon>
        <taxon>Insecta</taxon>
        <taxon>Pterygota</taxon>
        <taxon>Neoptera</taxon>
        <taxon>Endopterygota</taxon>
        <taxon>Hymenoptera</taxon>
        <taxon>Apocrita</taxon>
        <taxon>Aculeata</taxon>
        <taxon>Formicoidea</taxon>
        <taxon>Formicidae</taxon>
        <taxon>Myrmicinae</taxon>
        <taxon>Cardiocondyla</taxon>
    </lineage>
</organism>
<feature type="compositionally biased region" description="Polar residues" evidence="1">
    <location>
        <begin position="1"/>
        <end position="16"/>
    </location>
</feature>
<evidence type="ECO:0000256" key="1">
    <source>
        <dbReference type="SAM" id="MobiDB-lite"/>
    </source>
</evidence>
<evidence type="ECO:0000313" key="3">
    <source>
        <dbReference type="Proteomes" id="UP001430953"/>
    </source>
</evidence>
<gene>
    <name evidence="2" type="ORF">PUN28_001059</name>
</gene>
<evidence type="ECO:0008006" key="4">
    <source>
        <dbReference type="Google" id="ProtNLM"/>
    </source>
</evidence>
<proteinExistence type="predicted"/>
<accession>A0AAW2H2Q9</accession>